<name>A0A4Y2EVI2_ARAVE</name>
<evidence type="ECO:0000313" key="1">
    <source>
        <dbReference type="EMBL" id="GBM33240.1"/>
    </source>
</evidence>
<gene>
    <name evidence="1" type="ORF">AVEN_91638_1</name>
</gene>
<dbReference type="AlphaFoldDB" id="A0A4Y2EVI2"/>
<accession>A0A4Y2EVI2</accession>
<organism evidence="1 2">
    <name type="scientific">Araneus ventricosus</name>
    <name type="common">Orbweaver spider</name>
    <name type="synonym">Epeira ventricosa</name>
    <dbReference type="NCBI Taxonomy" id="182803"/>
    <lineage>
        <taxon>Eukaryota</taxon>
        <taxon>Metazoa</taxon>
        <taxon>Ecdysozoa</taxon>
        <taxon>Arthropoda</taxon>
        <taxon>Chelicerata</taxon>
        <taxon>Arachnida</taxon>
        <taxon>Araneae</taxon>
        <taxon>Araneomorphae</taxon>
        <taxon>Entelegynae</taxon>
        <taxon>Araneoidea</taxon>
        <taxon>Araneidae</taxon>
        <taxon>Araneus</taxon>
    </lineage>
</organism>
<comment type="caution">
    <text evidence="1">The sequence shown here is derived from an EMBL/GenBank/DDBJ whole genome shotgun (WGS) entry which is preliminary data.</text>
</comment>
<dbReference type="Proteomes" id="UP000499080">
    <property type="component" value="Unassembled WGS sequence"/>
</dbReference>
<protein>
    <submittedName>
        <fullName evidence="1">Uncharacterized protein</fullName>
    </submittedName>
</protein>
<keyword evidence="2" id="KW-1185">Reference proteome</keyword>
<reference evidence="1 2" key="1">
    <citation type="journal article" date="2019" name="Sci. Rep.">
        <title>Orb-weaving spider Araneus ventricosus genome elucidates the spidroin gene catalogue.</title>
        <authorList>
            <person name="Kono N."/>
            <person name="Nakamura H."/>
            <person name="Ohtoshi R."/>
            <person name="Moran D.A.P."/>
            <person name="Shinohara A."/>
            <person name="Yoshida Y."/>
            <person name="Fujiwara M."/>
            <person name="Mori M."/>
            <person name="Tomita M."/>
            <person name="Arakawa K."/>
        </authorList>
    </citation>
    <scope>NUCLEOTIDE SEQUENCE [LARGE SCALE GENOMIC DNA]</scope>
</reference>
<dbReference type="EMBL" id="BGPR01000729">
    <property type="protein sequence ID" value="GBM33240.1"/>
    <property type="molecule type" value="Genomic_DNA"/>
</dbReference>
<proteinExistence type="predicted"/>
<evidence type="ECO:0000313" key="2">
    <source>
        <dbReference type="Proteomes" id="UP000499080"/>
    </source>
</evidence>
<sequence length="89" mass="10343">MDQADVEKQRSVNQTFLQESRELRCCNKSILLSEENTPKTNGIARLMCRMAKSEKSSSWNLTMWRTKTCVNLLLKPLVIVRMLISYGEF</sequence>